<sequence>MRPSERFRVRIDLIRDESGAALIMVVGIGMVLLLMVATAMSFSISGVVKAGTDQNWNGAMSAAYAGVAEYESRLANNNAYVQYGNSASTFSTGSTVSLPSGTLTNPAFGVGTAGSWATVAGSGGGASFRYEVDNSQYSSSGTLRIRATGRVGSTTRSIVANLKQQGFIDFLYFTDYEIQDPDQSGASVTQCVKYGWAGRPLPGSSTDCSDIAFGGGDTINGPVHSNDTMRICDATFSGMVTSANPGTGLLYLKKDSNGNTCSGQSIPFGVTYSPVVGMPSTNSQMKKETRTDLSTDVPLPGCLYTGPTSIVFNSGGTMTVRSPWSKFTNVIGDPVTSGVNMPAKCGTVGTATGSLGSSAGATIPVLPNNLVYIQNVPSGTSDPNGWPTSGSSSYPSGYTSSTCGSGNGIGFPMANEVVSSIPTSYGCRNGDVFVKGTLHGAMTVASENFVYVTGDVLYSDTSSDILGLVGQNAVWVWNPVNGSNADLLANNRTINAAILSVTHTFQVQNYDRGGEQGTLTVNGAIAQKFRGIVHSGSNGYVKAYSYDQRFKYIAPPKFLSPVATTYGVSVLVEVASAFTTAGAALP</sequence>
<reference evidence="2 3" key="1">
    <citation type="submission" date="2019-03" db="EMBL/GenBank/DDBJ databases">
        <title>Genomics of glacier-inhabiting Cryobacterium strains.</title>
        <authorList>
            <person name="Liu Q."/>
            <person name="Xin Y.-H."/>
        </authorList>
    </citation>
    <scope>NUCLEOTIDE SEQUENCE [LARGE SCALE GENOMIC DNA]</scope>
    <source>
        <strain evidence="2 3">MDB1-5</strain>
    </source>
</reference>
<keyword evidence="1" id="KW-0812">Transmembrane</keyword>
<evidence type="ECO:0000313" key="3">
    <source>
        <dbReference type="Proteomes" id="UP000297604"/>
    </source>
</evidence>
<evidence type="ECO:0008006" key="4">
    <source>
        <dbReference type="Google" id="ProtNLM"/>
    </source>
</evidence>
<dbReference type="EMBL" id="SOFS01000019">
    <property type="protein sequence ID" value="TFC20572.1"/>
    <property type="molecule type" value="Genomic_DNA"/>
</dbReference>
<protein>
    <recommendedName>
        <fullName evidence="4">Type 4 fimbrial biogenesis protein PilX N-terminal domain-containing protein</fullName>
    </recommendedName>
</protein>
<name>A0ABY2IMB5_9MICO</name>
<dbReference type="Proteomes" id="UP000297604">
    <property type="component" value="Unassembled WGS sequence"/>
</dbReference>
<evidence type="ECO:0000313" key="2">
    <source>
        <dbReference type="EMBL" id="TFC20572.1"/>
    </source>
</evidence>
<evidence type="ECO:0000256" key="1">
    <source>
        <dbReference type="SAM" id="Phobius"/>
    </source>
</evidence>
<accession>A0ABY2IMB5</accession>
<comment type="caution">
    <text evidence="2">The sequence shown here is derived from an EMBL/GenBank/DDBJ whole genome shotgun (WGS) entry which is preliminary data.</text>
</comment>
<dbReference type="RefSeq" id="WP_134561643.1">
    <property type="nucleotide sequence ID" value="NZ_SOFS01000019.1"/>
</dbReference>
<feature type="transmembrane region" description="Helical" evidence="1">
    <location>
        <begin position="21"/>
        <end position="44"/>
    </location>
</feature>
<keyword evidence="1" id="KW-0472">Membrane</keyword>
<proteinExistence type="predicted"/>
<keyword evidence="1" id="KW-1133">Transmembrane helix</keyword>
<gene>
    <name evidence="2" type="ORF">E3O46_10235</name>
</gene>
<keyword evidence="3" id="KW-1185">Reference proteome</keyword>
<organism evidence="2 3">
    <name type="scientific">Cryobacterium glucosi</name>
    <dbReference type="NCBI Taxonomy" id="1259175"/>
    <lineage>
        <taxon>Bacteria</taxon>
        <taxon>Bacillati</taxon>
        <taxon>Actinomycetota</taxon>
        <taxon>Actinomycetes</taxon>
        <taxon>Micrococcales</taxon>
        <taxon>Microbacteriaceae</taxon>
        <taxon>Cryobacterium</taxon>
    </lineage>
</organism>